<evidence type="ECO:0000313" key="2">
    <source>
        <dbReference type="Proteomes" id="UP000811246"/>
    </source>
</evidence>
<proteinExistence type="predicted"/>
<reference evidence="1" key="1">
    <citation type="submission" date="2021-01" db="EMBL/GenBank/DDBJ databases">
        <authorList>
            <person name="Lovell J.T."/>
            <person name="Bentley N."/>
            <person name="Bhattarai G."/>
            <person name="Jenkins J.W."/>
            <person name="Sreedasyam A."/>
            <person name="Alarcon Y."/>
            <person name="Bock C."/>
            <person name="Boston L."/>
            <person name="Carlson J."/>
            <person name="Cervantes K."/>
            <person name="Clermont K."/>
            <person name="Krom N."/>
            <person name="Kubenka K."/>
            <person name="Mamidi S."/>
            <person name="Mattison C."/>
            <person name="Monteros M."/>
            <person name="Pisani C."/>
            <person name="Plott C."/>
            <person name="Rajasekar S."/>
            <person name="Rhein H.S."/>
            <person name="Rohla C."/>
            <person name="Song M."/>
            <person name="Hilaire R.S."/>
            <person name="Shu S."/>
            <person name="Wells L."/>
            <person name="Wang X."/>
            <person name="Webber J."/>
            <person name="Heerema R.J."/>
            <person name="Klein P."/>
            <person name="Conner P."/>
            <person name="Grauke L."/>
            <person name="Grimwood J."/>
            <person name="Schmutz J."/>
            <person name="Randall J.J."/>
        </authorList>
    </citation>
    <scope>NUCLEOTIDE SEQUENCE</scope>
    <source>
        <tissue evidence="1">Leaf</tissue>
    </source>
</reference>
<sequence>MLLDPPFPICHLSSAIAHRFYDLTQSHNLALITCLYTLEHLAKPPQMSNISLSSMNFETFVFVFSDL</sequence>
<dbReference type="EMBL" id="CM031833">
    <property type="protein sequence ID" value="KAG6695534.1"/>
    <property type="molecule type" value="Genomic_DNA"/>
</dbReference>
<organism evidence="1 2">
    <name type="scientific">Carya illinoinensis</name>
    <name type="common">Pecan</name>
    <dbReference type="NCBI Taxonomy" id="32201"/>
    <lineage>
        <taxon>Eukaryota</taxon>
        <taxon>Viridiplantae</taxon>
        <taxon>Streptophyta</taxon>
        <taxon>Embryophyta</taxon>
        <taxon>Tracheophyta</taxon>
        <taxon>Spermatophyta</taxon>
        <taxon>Magnoliopsida</taxon>
        <taxon>eudicotyledons</taxon>
        <taxon>Gunneridae</taxon>
        <taxon>Pentapetalae</taxon>
        <taxon>rosids</taxon>
        <taxon>fabids</taxon>
        <taxon>Fagales</taxon>
        <taxon>Juglandaceae</taxon>
        <taxon>Carya</taxon>
    </lineage>
</organism>
<accession>A0A922E2Y5</accession>
<evidence type="ECO:0000313" key="1">
    <source>
        <dbReference type="EMBL" id="KAG6695534.1"/>
    </source>
</evidence>
<dbReference type="AlphaFoldDB" id="A0A922E2Y5"/>
<protein>
    <submittedName>
        <fullName evidence="1">Uncharacterized protein</fullName>
    </submittedName>
</protein>
<comment type="caution">
    <text evidence="1">The sequence shown here is derived from an EMBL/GenBank/DDBJ whole genome shotgun (WGS) entry which is preliminary data.</text>
</comment>
<gene>
    <name evidence="1" type="ORF">I3842_09G102600</name>
</gene>
<dbReference type="Proteomes" id="UP000811246">
    <property type="component" value="Chromosome 9"/>
</dbReference>
<name>A0A922E2Y5_CARIL</name>